<dbReference type="Gene3D" id="3.30.230.10">
    <property type="match status" value="1"/>
</dbReference>
<evidence type="ECO:0000313" key="2">
    <source>
        <dbReference type="EMBL" id="CAB4652778.1"/>
    </source>
</evidence>
<protein>
    <submittedName>
        <fullName evidence="2">Unannotated protein</fullName>
    </submittedName>
</protein>
<proteinExistence type="predicted"/>
<gene>
    <name evidence="2" type="ORF">UFOPK2234_00558</name>
</gene>
<evidence type="ECO:0000259" key="1">
    <source>
        <dbReference type="Pfam" id="PF03719"/>
    </source>
</evidence>
<dbReference type="InterPro" id="IPR014721">
    <property type="entry name" value="Ribsml_uS5_D2-typ_fold_subgr"/>
</dbReference>
<feature type="domain" description="Small ribosomal subunit protein uS5 C-terminal" evidence="1">
    <location>
        <begin position="2"/>
        <end position="35"/>
    </location>
</feature>
<organism evidence="2">
    <name type="scientific">freshwater metagenome</name>
    <dbReference type="NCBI Taxonomy" id="449393"/>
    <lineage>
        <taxon>unclassified sequences</taxon>
        <taxon>metagenomes</taxon>
        <taxon>ecological metagenomes</taxon>
    </lineage>
</organism>
<dbReference type="InterPro" id="IPR005324">
    <property type="entry name" value="Ribosomal_uS5_C"/>
</dbReference>
<dbReference type="AlphaFoldDB" id="A0A6J6KVB4"/>
<name>A0A6J6KVB4_9ZZZZ</name>
<sequence length="59" mass="6093">MLSKSLGSGNPINMVHATAAALKMLENPTAIAARRGRPLEDVAPAAITRLIAEQVKVGA</sequence>
<accession>A0A6J6KVB4</accession>
<dbReference type="GO" id="GO:0005840">
    <property type="term" value="C:ribosome"/>
    <property type="evidence" value="ECO:0007669"/>
    <property type="project" value="InterPro"/>
</dbReference>
<dbReference type="EMBL" id="CAEZWG010000094">
    <property type="protein sequence ID" value="CAB4652778.1"/>
    <property type="molecule type" value="Genomic_DNA"/>
</dbReference>
<dbReference type="GO" id="GO:0006412">
    <property type="term" value="P:translation"/>
    <property type="evidence" value="ECO:0007669"/>
    <property type="project" value="InterPro"/>
</dbReference>
<dbReference type="Pfam" id="PF03719">
    <property type="entry name" value="Ribosomal_S5_C"/>
    <property type="match status" value="1"/>
</dbReference>
<dbReference type="SUPFAM" id="SSF54211">
    <property type="entry name" value="Ribosomal protein S5 domain 2-like"/>
    <property type="match status" value="1"/>
</dbReference>
<dbReference type="GO" id="GO:0003735">
    <property type="term" value="F:structural constituent of ribosome"/>
    <property type="evidence" value="ECO:0007669"/>
    <property type="project" value="InterPro"/>
</dbReference>
<reference evidence="2" key="1">
    <citation type="submission" date="2020-05" db="EMBL/GenBank/DDBJ databases">
        <authorList>
            <person name="Chiriac C."/>
            <person name="Salcher M."/>
            <person name="Ghai R."/>
            <person name="Kavagutti S V."/>
        </authorList>
    </citation>
    <scope>NUCLEOTIDE SEQUENCE</scope>
</reference>
<dbReference type="InterPro" id="IPR020568">
    <property type="entry name" value="Ribosomal_Su5_D2-typ_SF"/>
</dbReference>